<sequence length="138" mass="14712">MKPITDLVILACTQAVPDPAALNQALEQRGLRGRIIQEPCSSKVEAFQLLRLLASGADMVWVIGCPVEHCLLVEGSTRMGFRVAHAQSYLTELGIESERLGFSRVSAGDPDGLAAAAGEIYEQAQALGPSPVRPQSKV</sequence>
<dbReference type="GO" id="GO:0051536">
    <property type="term" value="F:iron-sulfur cluster binding"/>
    <property type="evidence" value="ECO:0007669"/>
    <property type="project" value="UniProtKB-KW"/>
</dbReference>
<dbReference type="RefSeq" id="WP_013706017.1">
    <property type="nucleotide sequence ID" value="NC_015388.1"/>
</dbReference>
<dbReference type="GO" id="GO:0016491">
    <property type="term" value="F:oxidoreductase activity"/>
    <property type="evidence" value="ECO:0007669"/>
    <property type="project" value="UniProtKB-KW"/>
</dbReference>
<dbReference type="HOGENOM" id="CLU_1851905_0_0_7"/>
<dbReference type="EMBL" id="CP002629">
    <property type="protein sequence ID" value="AEB08905.1"/>
    <property type="molecule type" value="Genomic_DNA"/>
</dbReference>
<feature type="domain" description="F420-non-reducing hydrogenase iron-sulfur subunit D" evidence="5">
    <location>
        <begin position="33"/>
        <end position="128"/>
    </location>
</feature>
<keyword evidence="3" id="KW-0408">Iron</keyword>
<keyword evidence="4" id="KW-0411">Iron-sulfur</keyword>
<evidence type="ECO:0000313" key="7">
    <source>
        <dbReference type="Proteomes" id="UP000000483"/>
    </source>
</evidence>
<dbReference type="eggNOG" id="COG1908">
    <property type="taxonomic scope" value="Bacteria"/>
</dbReference>
<dbReference type="AlphaFoldDB" id="F2NH63"/>
<dbReference type="Proteomes" id="UP000000483">
    <property type="component" value="Chromosome"/>
</dbReference>
<dbReference type="STRING" id="880072.Desac_1039"/>
<keyword evidence="7" id="KW-1185">Reference proteome</keyword>
<dbReference type="GO" id="GO:0046872">
    <property type="term" value="F:metal ion binding"/>
    <property type="evidence" value="ECO:0007669"/>
    <property type="project" value="UniProtKB-KW"/>
</dbReference>
<accession>F2NH63</accession>
<protein>
    <submittedName>
        <fullName evidence="6">Methyl-viologen-reducing hydrogenase delta subunit</fullName>
    </submittedName>
</protein>
<evidence type="ECO:0000313" key="6">
    <source>
        <dbReference type="EMBL" id="AEB08905.1"/>
    </source>
</evidence>
<dbReference type="InterPro" id="IPR003813">
    <property type="entry name" value="MvhD/FlpD"/>
</dbReference>
<evidence type="ECO:0000259" key="5">
    <source>
        <dbReference type="Pfam" id="PF02662"/>
    </source>
</evidence>
<evidence type="ECO:0000256" key="1">
    <source>
        <dbReference type="ARBA" id="ARBA00022723"/>
    </source>
</evidence>
<gene>
    <name evidence="6" type="ordered locus">Desac_1039</name>
</gene>
<proteinExistence type="predicted"/>
<evidence type="ECO:0000256" key="2">
    <source>
        <dbReference type="ARBA" id="ARBA00023002"/>
    </source>
</evidence>
<dbReference type="KEGG" id="dao:Desac_1039"/>
<evidence type="ECO:0000256" key="3">
    <source>
        <dbReference type="ARBA" id="ARBA00023004"/>
    </source>
</evidence>
<evidence type="ECO:0000256" key="4">
    <source>
        <dbReference type="ARBA" id="ARBA00023014"/>
    </source>
</evidence>
<keyword evidence="2" id="KW-0560">Oxidoreductase</keyword>
<name>F2NH63_DESAR</name>
<reference evidence="7" key="2">
    <citation type="submission" date="2011-03" db="EMBL/GenBank/DDBJ databases">
        <title>The complete genome of Desulfobacca acetoxidans DSM 11109.</title>
        <authorList>
            <consortium name="US DOE Joint Genome Institute (JGI-PGF)"/>
            <person name="Lucas S."/>
            <person name="Copeland A."/>
            <person name="Lapidus A."/>
            <person name="Bruce D."/>
            <person name="Goodwin L."/>
            <person name="Pitluck S."/>
            <person name="Peters L."/>
            <person name="Kyrpides N."/>
            <person name="Mavromatis K."/>
            <person name="Ivanova N."/>
            <person name="Ovchinnikova G."/>
            <person name="Teshima H."/>
            <person name="Detter J.C."/>
            <person name="Han C."/>
            <person name="Land M."/>
            <person name="Hauser L."/>
            <person name="Markowitz V."/>
            <person name="Cheng J.-F."/>
            <person name="Hugenholtz P."/>
            <person name="Woyke T."/>
            <person name="Wu D."/>
            <person name="Spring S."/>
            <person name="Schueler E."/>
            <person name="Brambilla E."/>
            <person name="Klenk H.-P."/>
            <person name="Eisen J.A."/>
        </authorList>
    </citation>
    <scope>NUCLEOTIDE SEQUENCE [LARGE SCALE GENOMIC DNA]</scope>
    <source>
        <strain evidence="7">ATCC 700848 / DSM 11109 / ASRB2</strain>
    </source>
</reference>
<keyword evidence="1" id="KW-0479">Metal-binding</keyword>
<dbReference type="Pfam" id="PF02662">
    <property type="entry name" value="FlpD"/>
    <property type="match status" value="1"/>
</dbReference>
<reference evidence="6 7" key="1">
    <citation type="journal article" date="2011" name="Stand. Genomic Sci.">
        <title>Complete genome sequence of the acetate-degrading sulfate reducer Desulfobacca acetoxidans type strain (ASRB2).</title>
        <authorList>
            <person name="Goker M."/>
            <person name="Teshima H."/>
            <person name="Lapidus A."/>
            <person name="Nolan M."/>
            <person name="Lucas S."/>
            <person name="Hammon N."/>
            <person name="Deshpande S."/>
            <person name="Cheng J.F."/>
            <person name="Tapia R."/>
            <person name="Han C."/>
            <person name="Goodwin L."/>
            <person name="Pitluck S."/>
            <person name="Huntemann M."/>
            <person name="Liolios K."/>
            <person name="Ivanova N."/>
            <person name="Pagani I."/>
            <person name="Mavromatis K."/>
            <person name="Ovchinikova G."/>
            <person name="Pati A."/>
            <person name="Chen A."/>
            <person name="Palaniappan K."/>
            <person name="Land M."/>
            <person name="Hauser L."/>
            <person name="Brambilla E.M."/>
            <person name="Rohde M."/>
            <person name="Spring S."/>
            <person name="Detter J.C."/>
            <person name="Woyke T."/>
            <person name="Bristow J."/>
            <person name="Eisen J.A."/>
            <person name="Markowitz V."/>
            <person name="Hugenholtz P."/>
            <person name="Kyrpides N.C."/>
            <person name="Klenk H.P."/>
        </authorList>
    </citation>
    <scope>NUCLEOTIDE SEQUENCE [LARGE SCALE GENOMIC DNA]</scope>
    <source>
        <strain evidence="7">ATCC 700848 / DSM 11109 / ASRB2</strain>
    </source>
</reference>
<organism evidence="6 7">
    <name type="scientific">Desulfobacca acetoxidans (strain ATCC 700848 / DSM 11109 / ASRB2)</name>
    <dbReference type="NCBI Taxonomy" id="880072"/>
    <lineage>
        <taxon>Bacteria</taxon>
        <taxon>Pseudomonadati</taxon>
        <taxon>Thermodesulfobacteriota</taxon>
        <taxon>Desulfobaccia</taxon>
        <taxon>Desulfobaccales</taxon>
        <taxon>Desulfobaccaceae</taxon>
        <taxon>Desulfobacca</taxon>
    </lineage>
</organism>